<evidence type="ECO:0000313" key="4">
    <source>
        <dbReference type="Proteomes" id="UP000475214"/>
    </source>
</evidence>
<dbReference type="SUPFAM" id="SSF51679">
    <property type="entry name" value="Bacterial luciferase-like"/>
    <property type="match status" value="1"/>
</dbReference>
<dbReference type="EC" id="1.-.-.-" evidence="3"/>
<dbReference type="PANTHER" id="PTHR43244">
    <property type="match status" value="1"/>
</dbReference>
<evidence type="ECO:0000256" key="1">
    <source>
        <dbReference type="ARBA" id="ARBA00023002"/>
    </source>
</evidence>
<organism evidence="3 4">
    <name type="scientific">Phytoactinopolyspora halotolerans</name>
    <dbReference type="NCBI Taxonomy" id="1981512"/>
    <lineage>
        <taxon>Bacteria</taxon>
        <taxon>Bacillati</taxon>
        <taxon>Actinomycetota</taxon>
        <taxon>Actinomycetes</taxon>
        <taxon>Jiangellales</taxon>
        <taxon>Jiangellaceae</taxon>
        <taxon>Phytoactinopolyspora</taxon>
    </lineage>
</organism>
<dbReference type="InterPro" id="IPR011251">
    <property type="entry name" value="Luciferase-like_dom"/>
</dbReference>
<accession>A0A6L9SBI4</accession>
<sequence>MRIGTWLDISGLSMPEITTAARSAGKTGYATLWFGEVGTWDPLTVLAVIAREVPEVRLGTAIVRTYPRHPLALAAQALTIQAASGGRLALGLGPSHAPIIEGQYGRPFTAPARNMREYLSALMPLLRGEPVDYRGEHWTAAGQLDLPGAQPPTVLVSALGPRMLELTGELADGVITTWAGPRALGERLLPSLLRAAERAGRASPEVVAQAPVCVTDDPDGVRARVSDELKAAGELPSYRAIFELQGMAGPGDTVIAGDEATVRRAIQRFADVGVTEFLATPVGSAEEKDRTLAVLAT</sequence>
<dbReference type="InterPro" id="IPR036661">
    <property type="entry name" value="Luciferase-like_sf"/>
</dbReference>
<dbReference type="CDD" id="cd01097">
    <property type="entry name" value="Tetrahydromethanopterin_reductase"/>
    <property type="match status" value="1"/>
</dbReference>
<dbReference type="PANTHER" id="PTHR43244:SF1">
    <property type="entry name" value="5,10-METHYLENETETRAHYDROMETHANOPTERIN REDUCTASE"/>
    <property type="match status" value="1"/>
</dbReference>
<dbReference type="Pfam" id="PF00296">
    <property type="entry name" value="Bac_luciferase"/>
    <property type="match status" value="1"/>
</dbReference>
<gene>
    <name evidence="3" type="ORF">G1H10_17655</name>
</gene>
<reference evidence="3 4" key="1">
    <citation type="submission" date="2020-02" db="EMBL/GenBank/DDBJ databases">
        <authorList>
            <person name="Li X.-J."/>
            <person name="Han X.-M."/>
        </authorList>
    </citation>
    <scope>NUCLEOTIDE SEQUENCE [LARGE SCALE GENOMIC DNA]</scope>
    <source>
        <strain evidence="3 4">CCTCC AB 2017055</strain>
    </source>
</reference>
<proteinExistence type="predicted"/>
<comment type="caution">
    <text evidence="3">The sequence shown here is derived from an EMBL/GenBank/DDBJ whole genome shotgun (WGS) entry which is preliminary data.</text>
</comment>
<evidence type="ECO:0000313" key="3">
    <source>
        <dbReference type="EMBL" id="NEE02004.1"/>
    </source>
</evidence>
<dbReference type="Proteomes" id="UP000475214">
    <property type="component" value="Unassembled WGS sequence"/>
</dbReference>
<dbReference type="NCBIfam" id="TIGR03564">
    <property type="entry name" value="F420_MSMEG_4879"/>
    <property type="match status" value="1"/>
</dbReference>
<keyword evidence="1 3" id="KW-0560">Oxidoreductase</keyword>
<dbReference type="GO" id="GO:0016705">
    <property type="term" value="F:oxidoreductase activity, acting on paired donors, with incorporation or reduction of molecular oxygen"/>
    <property type="evidence" value="ECO:0007669"/>
    <property type="project" value="InterPro"/>
</dbReference>
<protein>
    <submittedName>
        <fullName evidence="3">TIGR03564 family F420-dependent LLM class oxidoreductase</fullName>
        <ecNumber evidence="3">1.-.-.-</ecNumber>
    </submittedName>
</protein>
<dbReference type="Gene3D" id="3.20.20.30">
    <property type="entry name" value="Luciferase-like domain"/>
    <property type="match status" value="1"/>
</dbReference>
<dbReference type="InterPro" id="IPR050564">
    <property type="entry name" value="F420-G6PD/mer"/>
</dbReference>
<dbReference type="EMBL" id="JAAGOA010000012">
    <property type="protein sequence ID" value="NEE02004.1"/>
    <property type="molecule type" value="Genomic_DNA"/>
</dbReference>
<dbReference type="AlphaFoldDB" id="A0A6L9SBI4"/>
<evidence type="ECO:0000259" key="2">
    <source>
        <dbReference type="Pfam" id="PF00296"/>
    </source>
</evidence>
<feature type="domain" description="Luciferase-like" evidence="2">
    <location>
        <begin position="13"/>
        <end position="287"/>
    </location>
</feature>
<dbReference type="InterPro" id="IPR019910">
    <property type="entry name" value="Lucif-like_OxRdtase_MSMEG_4879"/>
</dbReference>
<dbReference type="RefSeq" id="WP_163740169.1">
    <property type="nucleotide sequence ID" value="NZ_JAAGOA010000012.1"/>
</dbReference>
<name>A0A6L9SBI4_9ACTN</name>
<keyword evidence="4" id="KW-1185">Reference proteome</keyword>